<proteinExistence type="predicted"/>
<dbReference type="GO" id="GO:0005783">
    <property type="term" value="C:endoplasmic reticulum"/>
    <property type="evidence" value="ECO:0007669"/>
    <property type="project" value="InterPro"/>
</dbReference>
<dbReference type="Pfam" id="PF08336">
    <property type="entry name" value="P4Ha_N"/>
    <property type="match status" value="1"/>
</dbReference>
<dbReference type="EMBL" id="UYJE01000423">
    <property type="protein sequence ID" value="VDH93061.1"/>
    <property type="molecule type" value="Genomic_DNA"/>
</dbReference>
<dbReference type="InterPro" id="IPR019734">
    <property type="entry name" value="TPR_rpt"/>
</dbReference>
<organism evidence="5 6">
    <name type="scientific">Mytilus galloprovincialis</name>
    <name type="common">Mediterranean mussel</name>
    <dbReference type="NCBI Taxonomy" id="29158"/>
    <lineage>
        <taxon>Eukaryota</taxon>
        <taxon>Metazoa</taxon>
        <taxon>Spiralia</taxon>
        <taxon>Lophotrochozoa</taxon>
        <taxon>Mollusca</taxon>
        <taxon>Bivalvia</taxon>
        <taxon>Autobranchia</taxon>
        <taxon>Pteriomorphia</taxon>
        <taxon>Mytilida</taxon>
        <taxon>Mytiloidea</taxon>
        <taxon>Mytilidae</taxon>
        <taxon>Mytilinae</taxon>
        <taxon>Mytilus</taxon>
    </lineage>
</organism>
<keyword evidence="5" id="KW-0560">Oxidoreductase</keyword>
<dbReference type="EC" id="1.14.11.2" evidence="5"/>
<dbReference type="Gene3D" id="6.10.140.1460">
    <property type="match status" value="1"/>
</dbReference>
<reference evidence="5" key="1">
    <citation type="submission" date="2018-11" db="EMBL/GenBank/DDBJ databases">
        <authorList>
            <person name="Alioto T."/>
            <person name="Alioto T."/>
        </authorList>
    </citation>
    <scope>NUCLEOTIDE SEQUENCE</scope>
</reference>
<feature type="compositionally biased region" description="Polar residues" evidence="2">
    <location>
        <begin position="423"/>
        <end position="438"/>
    </location>
</feature>
<dbReference type="InterPro" id="IPR013547">
    <property type="entry name" value="P4H_N"/>
</dbReference>
<dbReference type="SUPFAM" id="SSF48452">
    <property type="entry name" value="TPR-like"/>
    <property type="match status" value="1"/>
</dbReference>
<dbReference type="OrthoDB" id="420380at2759"/>
<sequence length="510" mass="59023">MEEELIVLTDLVIQQERIIHGEDVHNFNNITHTIDEAKSIHLQHVEDIESFLSHPINTFGLSRRLSQDWKHIIGQMMETDTCVKALRVKLQNMEDNIPDDKQLTEIANSVLNLEQFHNITIGELLLGEINGHLPHEPLKLGDLVYIAKAAYDTEQYYYTITWLRHVIDEIKVQRIDDVDGEYTKAAVYSLLASAYFKMGHIKPAAELTDEILSFDPDNVIAQRNKIYFDTVVENNPKSITKTKPSEKVKRLFHKICNQGVKQKISRERCLYFPLRNKMWYMKSDIKAEVLKNKPLIIYFHDLIDNKTANALRYMGYETLMNSTSKYRYSYPRQSSIVYDNTNWSWVQKLKEKFYSMDISNKLVTKSKFNVMNIGLEGSIRKPQRNIYPYPLGSLVVGSFIVSLSERSLGGGIDMSKMATTCTQRQMPSNGQANDLSIKSQKENEKRTAKHRSYKAYSLSTAGDGVFYEETALLTMCPVAYGSQWYGFQYLYQVPYSHKICPPKRHVRRGY</sequence>
<evidence type="ECO:0000256" key="1">
    <source>
        <dbReference type="PROSITE-ProRule" id="PRU00339"/>
    </source>
</evidence>
<evidence type="ECO:0000313" key="5">
    <source>
        <dbReference type="EMBL" id="VDH93061.1"/>
    </source>
</evidence>
<dbReference type="Gene3D" id="1.25.40.10">
    <property type="entry name" value="Tetratricopeptide repeat domain"/>
    <property type="match status" value="1"/>
</dbReference>
<dbReference type="Pfam" id="PF23558">
    <property type="entry name" value="TPR_P4H"/>
    <property type="match status" value="1"/>
</dbReference>
<dbReference type="InterPro" id="IPR011990">
    <property type="entry name" value="TPR-like_helical_dom_sf"/>
</dbReference>
<dbReference type="GO" id="GO:0004656">
    <property type="term" value="F:procollagen-proline 4-dioxygenase activity"/>
    <property type="evidence" value="ECO:0007669"/>
    <property type="project" value="UniProtKB-EC"/>
</dbReference>
<dbReference type="InterPro" id="IPR059068">
    <property type="entry name" value="TPR_P4H"/>
</dbReference>
<accession>A0A8B6BNE1</accession>
<protein>
    <submittedName>
        <fullName evidence="5">Prolyl 4-hydroxylase</fullName>
        <ecNumber evidence="5">1.14.11.2</ecNumber>
    </submittedName>
</protein>
<keyword evidence="1" id="KW-0802">TPR repeat</keyword>
<evidence type="ECO:0000259" key="4">
    <source>
        <dbReference type="Pfam" id="PF23558"/>
    </source>
</evidence>
<dbReference type="PROSITE" id="PS50005">
    <property type="entry name" value="TPR"/>
    <property type="match status" value="1"/>
</dbReference>
<feature type="domain" description="Prolyl 4-hydroxylase N-terminal" evidence="3">
    <location>
        <begin position="25"/>
        <end position="131"/>
    </location>
</feature>
<feature type="region of interest" description="Disordered" evidence="2">
    <location>
        <begin position="423"/>
        <end position="450"/>
    </location>
</feature>
<evidence type="ECO:0000259" key="3">
    <source>
        <dbReference type="Pfam" id="PF08336"/>
    </source>
</evidence>
<evidence type="ECO:0000313" key="6">
    <source>
        <dbReference type="Proteomes" id="UP000596742"/>
    </source>
</evidence>
<name>A0A8B6BNE1_MYTGA</name>
<dbReference type="AlphaFoldDB" id="A0A8B6BNE1"/>
<feature type="repeat" description="TPR" evidence="1">
    <location>
        <begin position="185"/>
        <end position="218"/>
    </location>
</feature>
<keyword evidence="6" id="KW-1185">Reference proteome</keyword>
<feature type="domain" description="Prolyl 4-hydroxylase peptide-substrate-binding" evidence="4">
    <location>
        <begin position="143"/>
        <end position="233"/>
    </location>
</feature>
<dbReference type="Proteomes" id="UP000596742">
    <property type="component" value="Unassembled WGS sequence"/>
</dbReference>
<comment type="caution">
    <text evidence="5">The sequence shown here is derived from an EMBL/GenBank/DDBJ whole genome shotgun (WGS) entry which is preliminary data.</text>
</comment>
<gene>
    <name evidence="5" type="ORF">MGAL_10B069741</name>
</gene>
<evidence type="ECO:0000256" key="2">
    <source>
        <dbReference type="SAM" id="MobiDB-lite"/>
    </source>
</evidence>